<feature type="region of interest" description="Disordered" evidence="1">
    <location>
        <begin position="1"/>
        <end position="32"/>
    </location>
</feature>
<keyword evidence="2" id="KW-0812">Transmembrane</keyword>
<evidence type="ECO:0000313" key="3">
    <source>
        <dbReference type="EMBL" id="QOV88314.1"/>
    </source>
</evidence>
<proteinExistence type="predicted"/>
<dbReference type="SUPFAM" id="SSF47781">
    <property type="entry name" value="RuvA domain 2-like"/>
    <property type="match status" value="1"/>
</dbReference>
<dbReference type="AlphaFoldDB" id="A0A7M2WSQ9"/>
<name>A0A7M2WSQ9_9BACT</name>
<evidence type="ECO:0000256" key="2">
    <source>
        <dbReference type="SAM" id="Phobius"/>
    </source>
</evidence>
<keyword evidence="2" id="KW-1133">Transmembrane helix</keyword>
<dbReference type="Gene3D" id="1.10.150.320">
    <property type="entry name" value="Photosystem II 12 kDa extrinsic protein"/>
    <property type="match status" value="1"/>
</dbReference>
<sequence length="167" mass="18419">MQYQPDDQASTTGAPPLSSDPGRPDASSTVTRRTTLAERLAWTPRQRRGMAVVLAFVLGVLTWRAIRNPSHITDPQPVRPSRFDELADRLNPNTATWQELAAIPSLGEKRAKAIVEHRLDWMSRHPGQLPYGELLDLAAVSGIGGTMLEQIRPHLIFPAPTTTQAAR</sequence>
<gene>
    <name evidence="3" type="ORF">IPV69_18970</name>
</gene>
<dbReference type="InterPro" id="IPR010994">
    <property type="entry name" value="RuvA_2-like"/>
</dbReference>
<keyword evidence="4" id="KW-1185">Reference proteome</keyword>
<dbReference type="RefSeq" id="WP_206291292.1">
    <property type="nucleotide sequence ID" value="NZ_CP063458.1"/>
</dbReference>
<reference evidence="3 4" key="1">
    <citation type="submission" date="2020-10" db="EMBL/GenBank/DDBJ databases">
        <title>Wide distribution of Phycisphaera-like planctomycetes from WD2101 soil group in peatlands and genome analysis of the first cultivated representative.</title>
        <authorList>
            <person name="Dedysh S.N."/>
            <person name="Beletsky A.V."/>
            <person name="Ivanova A."/>
            <person name="Kulichevskaya I.S."/>
            <person name="Suzina N.E."/>
            <person name="Philippov D.A."/>
            <person name="Rakitin A.L."/>
            <person name="Mardanov A.V."/>
            <person name="Ravin N.V."/>
        </authorList>
    </citation>
    <scope>NUCLEOTIDE SEQUENCE [LARGE SCALE GENOMIC DNA]</scope>
    <source>
        <strain evidence="3 4">M1803</strain>
    </source>
</reference>
<dbReference type="EMBL" id="CP063458">
    <property type="protein sequence ID" value="QOV88314.1"/>
    <property type="molecule type" value="Genomic_DNA"/>
</dbReference>
<feature type="compositionally biased region" description="Polar residues" evidence="1">
    <location>
        <begin position="1"/>
        <end position="13"/>
    </location>
</feature>
<accession>A0A7M2WSQ9</accession>
<dbReference type="Proteomes" id="UP000593765">
    <property type="component" value="Chromosome"/>
</dbReference>
<keyword evidence="2" id="KW-0472">Membrane</keyword>
<dbReference type="KEGG" id="hbs:IPV69_18970"/>
<protein>
    <submittedName>
        <fullName evidence="3">Helix-hairpin-helix domain-containing protein</fullName>
    </submittedName>
</protein>
<dbReference type="Pfam" id="PF12836">
    <property type="entry name" value="HHH_3"/>
    <property type="match status" value="1"/>
</dbReference>
<organism evidence="3 4">
    <name type="scientific">Humisphaera borealis</name>
    <dbReference type="NCBI Taxonomy" id="2807512"/>
    <lineage>
        <taxon>Bacteria</taxon>
        <taxon>Pseudomonadati</taxon>
        <taxon>Planctomycetota</taxon>
        <taxon>Phycisphaerae</taxon>
        <taxon>Tepidisphaerales</taxon>
        <taxon>Tepidisphaeraceae</taxon>
        <taxon>Humisphaera</taxon>
    </lineage>
</organism>
<evidence type="ECO:0000256" key="1">
    <source>
        <dbReference type="SAM" id="MobiDB-lite"/>
    </source>
</evidence>
<feature type="transmembrane region" description="Helical" evidence="2">
    <location>
        <begin position="49"/>
        <end position="66"/>
    </location>
</feature>
<evidence type="ECO:0000313" key="4">
    <source>
        <dbReference type="Proteomes" id="UP000593765"/>
    </source>
</evidence>